<dbReference type="Gene3D" id="2.60.120.1060">
    <property type="entry name" value="NPCBM/NEW2 domain"/>
    <property type="match status" value="2"/>
</dbReference>
<name>A0A1U7NVV4_9DEIO</name>
<evidence type="ECO:0000259" key="2">
    <source>
        <dbReference type="SMART" id="SM00776"/>
    </source>
</evidence>
<dbReference type="InterPro" id="IPR013431">
    <property type="entry name" value="Delta_60_rpt"/>
</dbReference>
<feature type="chain" id="PRO_5012030118" evidence="1">
    <location>
        <begin position="19"/>
        <end position="784"/>
    </location>
</feature>
<dbReference type="OrthoDB" id="51998at2"/>
<accession>A0A1U7NVV4</accession>
<keyword evidence="4" id="KW-1185">Reference proteome</keyword>
<sequence>MTGKFVPFALGCTALLLAACSQTPTPMPAPEGNLPAGSPYAGGKQYPWTDRLDAPGADPYANGRNYDWSSPVAASGAQAQALSGGQNFLSDLDWTSATSGWGPIERDRSNGEQDVRDGTTLRIGGRTFAKGLGVHAASEIKYALGGQCNTFTAFVGIDEEVGKLGSAQFRVFGDGKMLFDSGVRRGGDLSLPVDVSVAGVKELRLVVSDGSDNNFYDHADWGEAALNCVAAQPTGNVVLSGLPYVSATNGWGPVEFDRSNGEQAQFDGKPLTIGGQVFAGGLGMHASSTIAAGLNYDLGGACATFTASIGIDDEVGDRGSVVFQVYGDGQKLFDSGVVRGSDAARSISVDVKNVGALRLALTDAGDTMNFDHADWADAKLDCVKPAQAQSPGTLDPGFGSGGRVGVGGVDVVAEDGGGVAVLDANFKITRLAASGAVLAQSAAMSDGEANAIARQPDGKLVVAGQMDGEMVAVRYLSNLTLDPSFGAGGVKKLKVSRAGNLNTTSTSSVATDVAVQPDGKIVLAGSAEAPSKALGGGGYQPITSDFAVVRLNTDGTLDPGFGDSGQTTTDLEGIVPNDGYDTSQDFIYGLTLQGDGKILVAGQAGEAGGSAAVLARYLTSGQLDPSFSGGAVTSGNEIYSTFRAVTVGPDGQITVGGGTDRFFVTALLQRFNPDGTAGPRATFHVSDSRIPQTVVTSLISENDGSVVVGGYVSESTYVARFAPALTQDASFGNVPGGNVFLGKGTLLSVVNTTDGKIVATTAAYAFDANLVGFRQGQATYRLFR</sequence>
<organism evidence="3 4">
    <name type="scientific">Deinococcus marmoris</name>
    <dbReference type="NCBI Taxonomy" id="249408"/>
    <lineage>
        <taxon>Bacteria</taxon>
        <taxon>Thermotogati</taxon>
        <taxon>Deinococcota</taxon>
        <taxon>Deinococci</taxon>
        <taxon>Deinococcales</taxon>
        <taxon>Deinococcaceae</taxon>
        <taxon>Deinococcus</taxon>
    </lineage>
</organism>
<evidence type="ECO:0000256" key="1">
    <source>
        <dbReference type="SAM" id="SignalP"/>
    </source>
</evidence>
<dbReference type="PROSITE" id="PS51257">
    <property type="entry name" value="PROKAR_LIPOPROTEIN"/>
    <property type="match status" value="1"/>
</dbReference>
<dbReference type="SMART" id="SM00776">
    <property type="entry name" value="NPCBM"/>
    <property type="match status" value="2"/>
</dbReference>
<dbReference type="Pfam" id="PF08305">
    <property type="entry name" value="NPCBM"/>
    <property type="match status" value="2"/>
</dbReference>
<feature type="domain" description="Glycosyl hydrolase family 98 putative carbohydrate-binding module" evidence="2">
    <location>
        <begin position="233"/>
        <end position="382"/>
    </location>
</feature>
<dbReference type="InterPro" id="IPR008979">
    <property type="entry name" value="Galactose-bd-like_sf"/>
</dbReference>
<comment type="caution">
    <text evidence="3">The sequence shown here is derived from an EMBL/GenBank/DDBJ whole genome shotgun (WGS) entry which is preliminary data.</text>
</comment>
<evidence type="ECO:0000313" key="4">
    <source>
        <dbReference type="Proteomes" id="UP000186607"/>
    </source>
</evidence>
<proteinExistence type="predicted"/>
<feature type="domain" description="Glycosyl hydrolase family 98 putative carbohydrate-binding module" evidence="2">
    <location>
        <begin position="83"/>
        <end position="228"/>
    </location>
</feature>
<dbReference type="Pfam" id="PF17164">
    <property type="entry name" value="DUF5122"/>
    <property type="match status" value="4"/>
</dbReference>
<dbReference type="InterPro" id="IPR038637">
    <property type="entry name" value="NPCBM_sf"/>
</dbReference>
<dbReference type="InterPro" id="IPR013222">
    <property type="entry name" value="Glyco_hyd_98_carb-bd"/>
</dbReference>
<dbReference type="SUPFAM" id="SSF63829">
    <property type="entry name" value="Calcium-dependent phosphotriesterase"/>
    <property type="match status" value="1"/>
</dbReference>
<keyword evidence="1" id="KW-0732">Signal</keyword>
<dbReference type="EMBL" id="MSTI01000115">
    <property type="protein sequence ID" value="OLV17044.1"/>
    <property type="molecule type" value="Genomic_DNA"/>
</dbReference>
<dbReference type="SUPFAM" id="SSF49785">
    <property type="entry name" value="Galactose-binding domain-like"/>
    <property type="match status" value="2"/>
</dbReference>
<dbReference type="NCBIfam" id="TIGR02608">
    <property type="entry name" value="delta_60_rpt"/>
    <property type="match status" value="4"/>
</dbReference>
<gene>
    <name evidence="3" type="ORF">BOO71_0009946</name>
</gene>
<protein>
    <submittedName>
        <fullName evidence="3">Alpha-galactosidase</fullName>
    </submittedName>
</protein>
<dbReference type="RefSeq" id="WP_075834320.1">
    <property type="nucleotide sequence ID" value="NZ_MSTI01000115.1"/>
</dbReference>
<evidence type="ECO:0000313" key="3">
    <source>
        <dbReference type="EMBL" id="OLV17044.1"/>
    </source>
</evidence>
<feature type="signal peptide" evidence="1">
    <location>
        <begin position="1"/>
        <end position="18"/>
    </location>
</feature>
<dbReference type="AlphaFoldDB" id="A0A1U7NVV4"/>
<dbReference type="Gene3D" id="2.80.10.50">
    <property type="match status" value="3"/>
</dbReference>
<dbReference type="Proteomes" id="UP000186607">
    <property type="component" value="Unassembled WGS sequence"/>
</dbReference>
<reference evidence="3 4" key="1">
    <citation type="submission" date="2017-01" db="EMBL/GenBank/DDBJ databases">
        <title>Genome Analysis of Deinococcus marmoris KOPRI26562.</title>
        <authorList>
            <person name="Kim J.H."/>
            <person name="Oh H.-M."/>
        </authorList>
    </citation>
    <scope>NUCLEOTIDE SEQUENCE [LARGE SCALE GENOMIC DNA]</scope>
    <source>
        <strain evidence="3 4">KOPRI26562</strain>
    </source>
</reference>
<dbReference type="STRING" id="249408.BOO71_0009946"/>